<dbReference type="EMBL" id="JAELUQ010000007">
    <property type="protein sequence ID" value="KAG7411226.1"/>
    <property type="molecule type" value="Genomic_DNA"/>
</dbReference>
<name>A0A8J5NQY4_FUSOX</name>
<dbReference type="Proteomes" id="UP000694050">
    <property type="component" value="Unassembled WGS sequence"/>
</dbReference>
<reference evidence="1" key="1">
    <citation type="submission" date="2021-04" db="EMBL/GenBank/DDBJ databases">
        <title>First draft genome resource for Brassicaceae pathogens Fusarium oxysporum f. sp. raphani and Fusarium oxysporum f. sp. rapae.</title>
        <authorList>
            <person name="Asai S."/>
        </authorList>
    </citation>
    <scope>NUCLEOTIDE SEQUENCE</scope>
    <source>
        <strain evidence="1">Tf1208</strain>
    </source>
</reference>
<comment type="caution">
    <text evidence="1">The sequence shown here is derived from an EMBL/GenBank/DDBJ whole genome shotgun (WGS) entry which is preliminary data.</text>
</comment>
<evidence type="ECO:0000313" key="1">
    <source>
        <dbReference type="EMBL" id="KAG7411226.1"/>
    </source>
</evidence>
<proteinExistence type="predicted"/>
<evidence type="ECO:0000313" key="2">
    <source>
        <dbReference type="Proteomes" id="UP000694050"/>
    </source>
</evidence>
<sequence>MIMFYNTVAPEASLRKKGQSGSEIGKRQVRDEVQADNPCLLRILSIHSLILDCGSLGAPTVEGTLLIIAAYEALVQLRKALKIRRGRSLGSKPLLIALAYIEST</sequence>
<accession>A0A8J5NQY4</accession>
<organism evidence="1 2">
    <name type="scientific">Fusarium oxysporum f. sp. rapae</name>
    <dbReference type="NCBI Taxonomy" id="485398"/>
    <lineage>
        <taxon>Eukaryota</taxon>
        <taxon>Fungi</taxon>
        <taxon>Dikarya</taxon>
        <taxon>Ascomycota</taxon>
        <taxon>Pezizomycotina</taxon>
        <taxon>Sordariomycetes</taxon>
        <taxon>Hypocreomycetidae</taxon>
        <taxon>Hypocreales</taxon>
        <taxon>Nectriaceae</taxon>
        <taxon>Fusarium</taxon>
        <taxon>Fusarium oxysporum species complex</taxon>
    </lineage>
</organism>
<gene>
    <name evidence="1" type="ORF">Forpe1208_v010402</name>
</gene>
<protein>
    <submittedName>
        <fullName evidence="1">Uncharacterized protein</fullName>
    </submittedName>
</protein>
<dbReference type="AlphaFoldDB" id="A0A8J5NQY4"/>